<dbReference type="GO" id="GO:0005525">
    <property type="term" value="F:GTP binding"/>
    <property type="evidence" value="ECO:0007669"/>
    <property type="project" value="UniProtKB-KW"/>
</dbReference>
<dbReference type="PANTHER" id="PTHR10218">
    <property type="entry name" value="GTP-BINDING PROTEIN ALPHA SUBUNIT"/>
    <property type="match status" value="1"/>
</dbReference>
<dbReference type="Proteomes" id="UP000078561">
    <property type="component" value="Unassembled WGS sequence"/>
</dbReference>
<evidence type="ECO:0000256" key="1">
    <source>
        <dbReference type="ARBA" id="ARBA00022723"/>
    </source>
</evidence>
<dbReference type="InterPro" id="IPR011025">
    <property type="entry name" value="GproteinA_insert"/>
</dbReference>
<feature type="binding site" evidence="6">
    <location>
        <begin position="173"/>
        <end position="174"/>
    </location>
    <ligand>
        <name>GTP</name>
        <dbReference type="ChEBI" id="CHEBI:37565"/>
    </ligand>
</feature>
<dbReference type="EMBL" id="LT553030">
    <property type="protein sequence ID" value="SAL99838.1"/>
    <property type="molecule type" value="Genomic_DNA"/>
</dbReference>
<dbReference type="InterPro" id="IPR001019">
    <property type="entry name" value="Gprotein_alpha_su"/>
</dbReference>
<keyword evidence="9" id="KW-1185">Reference proteome</keyword>
<reference evidence="8" key="1">
    <citation type="submission" date="2016-04" db="EMBL/GenBank/DDBJ databases">
        <authorList>
            <person name="Evans L.H."/>
            <person name="Alamgir A."/>
            <person name="Owens N."/>
            <person name="Weber N.D."/>
            <person name="Virtaneva K."/>
            <person name="Barbian K."/>
            <person name="Babar A."/>
            <person name="Rosenke K."/>
        </authorList>
    </citation>
    <scope>NUCLEOTIDE SEQUENCE [LARGE SCALE GENOMIC DNA]</scope>
    <source>
        <strain evidence="8">CBS 101.48</strain>
    </source>
</reference>
<dbReference type="GO" id="GO:0001664">
    <property type="term" value="F:G protein-coupled receptor binding"/>
    <property type="evidence" value="ECO:0007669"/>
    <property type="project" value="InterPro"/>
</dbReference>
<evidence type="ECO:0008006" key="10">
    <source>
        <dbReference type="Google" id="ProtNLM"/>
    </source>
</evidence>
<organism evidence="8">
    <name type="scientific">Absidia glauca</name>
    <name type="common">Pin mould</name>
    <dbReference type="NCBI Taxonomy" id="4829"/>
    <lineage>
        <taxon>Eukaryota</taxon>
        <taxon>Fungi</taxon>
        <taxon>Fungi incertae sedis</taxon>
        <taxon>Mucoromycota</taxon>
        <taxon>Mucoromycotina</taxon>
        <taxon>Mucoromycetes</taxon>
        <taxon>Mucorales</taxon>
        <taxon>Cunninghamellaceae</taxon>
        <taxon>Absidia</taxon>
    </lineage>
</organism>
<dbReference type="GO" id="GO:0005737">
    <property type="term" value="C:cytoplasm"/>
    <property type="evidence" value="ECO:0007669"/>
    <property type="project" value="TreeGrafter"/>
</dbReference>
<evidence type="ECO:0000313" key="9">
    <source>
        <dbReference type="Proteomes" id="UP000078561"/>
    </source>
</evidence>
<dbReference type="InterPro" id="IPR027417">
    <property type="entry name" value="P-loop_NTPase"/>
</dbReference>
<keyword evidence="2 6" id="KW-0547">Nucleotide-binding</keyword>
<keyword evidence="4 6" id="KW-0342">GTP-binding</keyword>
<dbReference type="InterPro" id="IPR002975">
    <property type="entry name" value="Fungi_Gprotein_alpha"/>
</dbReference>
<dbReference type="InParanoid" id="A0A163LZG8"/>
<dbReference type="GO" id="GO:0046872">
    <property type="term" value="F:metal ion binding"/>
    <property type="evidence" value="ECO:0007669"/>
    <property type="project" value="UniProtKB-KW"/>
</dbReference>
<feature type="binding site" evidence="6">
    <location>
        <begin position="223"/>
        <end position="227"/>
    </location>
    <ligand>
        <name>GTP</name>
        <dbReference type="ChEBI" id="CHEBI:37565"/>
    </ligand>
</feature>
<evidence type="ECO:0000256" key="7">
    <source>
        <dbReference type="PIRSR" id="PIRSR601019-2"/>
    </source>
</evidence>
<dbReference type="GO" id="GO:0003924">
    <property type="term" value="F:GTPase activity"/>
    <property type="evidence" value="ECO:0007669"/>
    <property type="project" value="InterPro"/>
</dbReference>
<name>A0A163LZG8_ABSGL</name>
<dbReference type="AlphaFoldDB" id="A0A163LZG8"/>
<dbReference type="PROSITE" id="PS51882">
    <property type="entry name" value="G_ALPHA"/>
    <property type="match status" value="1"/>
</dbReference>
<dbReference type="CDD" id="cd00066">
    <property type="entry name" value="G-alpha"/>
    <property type="match status" value="1"/>
</dbReference>
<evidence type="ECO:0000256" key="3">
    <source>
        <dbReference type="ARBA" id="ARBA00022842"/>
    </source>
</evidence>
<keyword evidence="3 7" id="KW-0460">Magnesium</keyword>
<feature type="binding site" evidence="7">
    <location>
        <position position="204"/>
    </location>
    <ligand>
        <name>Mg(2+)</name>
        <dbReference type="ChEBI" id="CHEBI:18420"/>
    </ligand>
</feature>
<keyword evidence="1 7" id="KW-0479">Metal-binding</keyword>
<protein>
    <recommendedName>
        <fullName evidence="10">Guanine nucleotide-binding protein subunit alpha</fullName>
    </recommendedName>
</protein>
<accession>A0A163LZG8</accession>
<dbReference type="Gene3D" id="1.10.400.10">
    <property type="entry name" value="GI Alpha 1, domain 2-like"/>
    <property type="match status" value="1"/>
</dbReference>
<dbReference type="PRINTS" id="PR00318">
    <property type="entry name" value="GPROTEINA"/>
</dbReference>
<dbReference type="SUPFAM" id="SSF47895">
    <property type="entry name" value="Transducin (alpha subunit), insertion domain"/>
    <property type="match status" value="1"/>
</dbReference>
<keyword evidence="5" id="KW-0807">Transducer</keyword>
<dbReference type="PANTHER" id="PTHR10218:SF302">
    <property type="entry name" value="GUANINE NUCLEOTIDE-BINDING PROTEIN ALPHA-5 SUBUNIT"/>
    <property type="match status" value="1"/>
</dbReference>
<feature type="binding site" evidence="6">
    <location>
        <position position="349"/>
    </location>
    <ligand>
        <name>GTP</name>
        <dbReference type="ChEBI" id="CHEBI:37565"/>
    </ligand>
</feature>
<evidence type="ECO:0000256" key="4">
    <source>
        <dbReference type="ARBA" id="ARBA00023134"/>
    </source>
</evidence>
<evidence type="ECO:0000256" key="2">
    <source>
        <dbReference type="ARBA" id="ARBA00022741"/>
    </source>
</evidence>
<dbReference type="FunFam" id="3.40.50.300:FF:002307">
    <property type="entry name" value="Guanine nucleotide-binding protein G(k) subunit alpha"/>
    <property type="match status" value="1"/>
</dbReference>
<dbReference type="OrthoDB" id="5817230at2759"/>
<dbReference type="GO" id="GO:0007188">
    <property type="term" value="P:adenylate cyclase-modulating G protein-coupled receptor signaling pathway"/>
    <property type="evidence" value="ECO:0007669"/>
    <property type="project" value="TreeGrafter"/>
</dbReference>
<evidence type="ECO:0000256" key="6">
    <source>
        <dbReference type="PIRSR" id="PIRSR601019-1"/>
    </source>
</evidence>
<evidence type="ECO:0000256" key="5">
    <source>
        <dbReference type="ARBA" id="ARBA00023224"/>
    </source>
</evidence>
<feature type="binding site" evidence="6">
    <location>
        <begin position="292"/>
        <end position="295"/>
    </location>
    <ligand>
        <name>GTP</name>
        <dbReference type="ChEBI" id="CHEBI:37565"/>
    </ligand>
</feature>
<feature type="binding site" evidence="6">
    <location>
        <begin position="198"/>
        <end position="204"/>
    </location>
    <ligand>
        <name>GTP</name>
        <dbReference type="ChEBI" id="CHEBI:37565"/>
    </ligand>
</feature>
<proteinExistence type="predicted"/>
<dbReference type="GO" id="GO:0031683">
    <property type="term" value="F:G-protein beta/gamma-subunit complex binding"/>
    <property type="evidence" value="ECO:0007669"/>
    <property type="project" value="InterPro"/>
</dbReference>
<gene>
    <name evidence="8" type="primary">ABSGL_05492.1 scaffold 7169</name>
</gene>
<dbReference type="SMART" id="SM00275">
    <property type="entry name" value="G_alpha"/>
    <property type="match status" value="1"/>
</dbReference>
<evidence type="ECO:0000313" key="8">
    <source>
        <dbReference type="EMBL" id="SAL99838.1"/>
    </source>
</evidence>
<sequence length="378" mass="43208">MGCCYSSNRSACTEHLHSEEIDQALRSEKNKAQHEAKLLLLGAGESGKSTLLKQIRILYTGGFTSEERQAFREIVVKNLLHSMVTLVEAVELLNLGGQFDSTVDVDLSANNSDNGGALNCATMLFKLQQHANGIGQGNILLLPMDLVEDIDRLWHHPIIQHVYQRRNEYQLNDSAAYYFDAIHRIGDPRFIPTDQDILRSRVKTTGITETCFTYENHSYRVLDVGGQRSERKKWIHCFENVTALLFMVALSEFDQVLFEDASINRLSESLSLFASICNTPWFVHTSFILLFNKTDLFKQKWSRSNFQKYFADYQGSDHHKGGYQYIQKRFLDLKPKTSDTQVYTHFTCATDTEHIRFVLVAVTDVILQQNMRCGGLID</sequence>
<dbReference type="PRINTS" id="PR01241">
    <property type="entry name" value="GPROTEINAFNG"/>
</dbReference>
<dbReference type="Gene3D" id="3.40.50.300">
    <property type="entry name" value="P-loop containing nucleotide triphosphate hydrolases"/>
    <property type="match status" value="1"/>
</dbReference>
<dbReference type="SUPFAM" id="SSF52540">
    <property type="entry name" value="P-loop containing nucleoside triphosphate hydrolases"/>
    <property type="match status" value="1"/>
</dbReference>
<dbReference type="GO" id="GO:0005834">
    <property type="term" value="C:heterotrimeric G-protein complex"/>
    <property type="evidence" value="ECO:0007669"/>
    <property type="project" value="InterPro"/>
</dbReference>
<dbReference type="FunCoup" id="A0A163LZG8">
    <property type="interactions" value="196"/>
</dbReference>
<feature type="binding site" evidence="7">
    <location>
        <position position="49"/>
    </location>
    <ligand>
        <name>Mg(2+)</name>
        <dbReference type="ChEBI" id="CHEBI:18420"/>
    </ligand>
</feature>
<dbReference type="Pfam" id="PF00503">
    <property type="entry name" value="G-alpha"/>
    <property type="match status" value="1"/>
</dbReference>
<dbReference type="STRING" id="4829.A0A163LZG8"/>
<feature type="binding site" evidence="6">
    <location>
        <begin position="45"/>
        <end position="50"/>
    </location>
    <ligand>
        <name>GTP</name>
        <dbReference type="ChEBI" id="CHEBI:37565"/>
    </ligand>
</feature>